<accession>A0A0B1S1G3</accession>
<dbReference type="Proteomes" id="UP000053660">
    <property type="component" value="Unassembled WGS sequence"/>
</dbReference>
<reference evidence="1 2" key="1">
    <citation type="submission" date="2014-03" db="EMBL/GenBank/DDBJ databases">
        <title>Draft genome of the hookworm Oesophagostomum dentatum.</title>
        <authorList>
            <person name="Mitreva M."/>
        </authorList>
    </citation>
    <scope>NUCLEOTIDE SEQUENCE [LARGE SCALE GENOMIC DNA]</scope>
    <source>
        <strain evidence="1 2">OD-Hann</strain>
    </source>
</reference>
<protein>
    <submittedName>
        <fullName evidence="1">Uncharacterized protein</fullName>
    </submittedName>
</protein>
<evidence type="ECO:0000313" key="2">
    <source>
        <dbReference type="Proteomes" id="UP000053660"/>
    </source>
</evidence>
<gene>
    <name evidence="1" type="ORF">OESDEN_23325</name>
</gene>
<sequence>MYGVTAHRTSRIRRLLRAKSFSKNLYRHWIMTQNQKKSLRGCLRLLRMRKSTSLIHSWPCRVDDLLNTINTTAQ</sequence>
<organism evidence="1 2">
    <name type="scientific">Oesophagostomum dentatum</name>
    <name type="common">Nodular worm</name>
    <dbReference type="NCBI Taxonomy" id="61180"/>
    <lineage>
        <taxon>Eukaryota</taxon>
        <taxon>Metazoa</taxon>
        <taxon>Ecdysozoa</taxon>
        <taxon>Nematoda</taxon>
        <taxon>Chromadorea</taxon>
        <taxon>Rhabditida</taxon>
        <taxon>Rhabditina</taxon>
        <taxon>Rhabditomorpha</taxon>
        <taxon>Strongyloidea</taxon>
        <taxon>Strongylidae</taxon>
        <taxon>Oesophagostomum</taxon>
    </lineage>
</organism>
<name>A0A0B1S1G3_OESDE</name>
<proteinExistence type="predicted"/>
<keyword evidence="2" id="KW-1185">Reference proteome</keyword>
<evidence type="ECO:0000313" key="1">
    <source>
        <dbReference type="EMBL" id="KHJ77055.1"/>
    </source>
</evidence>
<dbReference type="AlphaFoldDB" id="A0A0B1S1G3"/>
<dbReference type="EMBL" id="KN611143">
    <property type="protein sequence ID" value="KHJ77055.1"/>
    <property type="molecule type" value="Genomic_DNA"/>
</dbReference>